<keyword evidence="3" id="KW-1185">Reference proteome</keyword>
<dbReference type="AlphaFoldDB" id="A0A9W9BQT2"/>
<dbReference type="Proteomes" id="UP001140502">
    <property type="component" value="Unassembled WGS sequence"/>
</dbReference>
<feature type="region of interest" description="Disordered" evidence="1">
    <location>
        <begin position="255"/>
        <end position="277"/>
    </location>
</feature>
<proteinExistence type="predicted"/>
<sequence>MPSLTEYFGHTITNFGPLTTTFTAPSSCATETPGRVFFGNASNLSRQYGNPECLGGYVGNCIPSGSAYDDYVTSYWKSPMQAWYPYFSPGVVCPSGWSTVGTLARAENTGSFDEGGVFTQDPLAGYPTRVRPWIGPDEVWSNALKPSETVAYCCPSGWTGSIGGGCYTNLGPHESFSYESVCKAYFPPGGIVTVNTVEGTAVTLGVYSVAQVTEAYSTSTAAITDVMEEEAWGDWAVGSVYPAVVLVYQETDVAKAKEQGEDESEDKGEDKGDDDNAASTLSAARGIVPVLAVAVSVLAGAGLLMPW</sequence>
<name>A0A9W9BQT2_9HYPO</name>
<reference evidence="2" key="1">
    <citation type="submission" date="2022-10" db="EMBL/GenBank/DDBJ databases">
        <title>Tapping the CABI collections for fungal endophytes: first genome assemblies for Collariella, Neodidymelliopsis, Ascochyta clinopodiicola, Didymella pomorum, Didymosphaeria variabile, Neocosmospora piperis and Neocucurbitaria cava.</title>
        <authorList>
            <person name="Hill R."/>
        </authorList>
    </citation>
    <scope>NUCLEOTIDE SEQUENCE</scope>
    <source>
        <strain evidence="2">IMI 366586</strain>
    </source>
</reference>
<feature type="compositionally biased region" description="Acidic residues" evidence="1">
    <location>
        <begin position="260"/>
        <end position="276"/>
    </location>
</feature>
<evidence type="ECO:0000313" key="3">
    <source>
        <dbReference type="Proteomes" id="UP001140502"/>
    </source>
</evidence>
<protein>
    <submittedName>
        <fullName evidence="2">Uncharacterized protein</fullName>
    </submittedName>
</protein>
<evidence type="ECO:0000256" key="1">
    <source>
        <dbReference type="SAM" id="MobiDB-lite"/>
    </source>
</evidence>
<comment type="caution">
    <text evidence="2">The sequence shown here is derived from an EMBL/GenBank/DDBJ whole genome shotgun (WGS) entry which is preliminary data.</text>
</comment>
<dbReference type="EMBL" id="JAPEUR010000083">
    <property type="protein sequence ID" value="KAJ4322372.1"/>
    <property type="molecule type" value="Genomic_DNA"/>
</dbReference>
<gene>
    <name evidence="2" type="ORF">N0V84_004843</name>
</gene>
<organism evidence="2 3">
    <name type="scientific">Fusarium piperis</name>
    <dbReference type="NCBI Taxonomy" id="1435070"/>
    <lineage>
        <taxon>Eukaryota</taxon>
        <taxon>Fungi</taxon>
        <taxon>Dikarya</taxon>
        <taxon>Ascomycota</taxon>
        <taxon>Pezizomycotina</taxon>
        <taxon>Sordariomycetes</taxon>
        <taxon>Hypocreomycetidae</taxon>
        <taxon>Hypocreales</taxon>
        <taxon>Nectriaceae</taxon>
        <taxon>Fusarium</taxon>
        <taxon>Fusarium solani species complex</taxon>
    </lineage>
</organism>
<evidence type="ECO:0000313" key="2">
    <source>
        <dbReference type="EMBL" id="KAJ4322372.1"/>
    </source>
</evidence>
<accession>A0A9W9BQT2</accession>
<dbReference type="OrthoDB" id="5429716at2759"/>